<accession>A0A9N8ZU09</accession>
<dbReference type="AlphaFoldDB" id="A0A9N8ZU09"/>
<protein>
    <submittedName>
        <fullName evidence="1">13769_t:CDS:1</fullName>
    </submittedName>
</protein>
<dbReference type="Proteomes" id="UP000789570">
    <property type="component" value="Unassembled WGS sequence"/>
</dbReference>
<evidence type="ECO:0000313" key="1">
    <source>
        <dbReference type="EMBL" id="CAG8508379.1"/>
    </source>
</evidence>
<dbReference type="EMBL" id="CAJVPQ010000763">
    <property type="protein sequence ID" value="CAG8508379.1"/>
    <property type="molecule type" value="Genomic_DNA"/>
</dbReference>
<name>A0A9N8ZU09_9GLOM</name>
<comment type="caution">
    <text evidence="1">The sequence shown here is derived from an EMBL/GenBank/DDBJ whole genome shotgun (WGS) entry which is preliminary data.</text>
</comment>
<keyword evidence="2" id="KW-1185">Reference proteome</keyword>
<reference evidence="1" key="1">
    <citation type="submission" date="2021-06" db="EMBL/GenBank/DDBJ databases">
        <authorList>
            <person name="Kallberg Y."/>
            <person name="Tangrot J."/>
            <person name="Rosling A."/>
        </authorList>
    </citation>
    <scope>NUCLEOTIDE SEQUENCE</scope>
    <source>
        <strain evidence="1">UK204</strain>
    </source>
</reference>
<sequence length="156" mass="17593">MIPLNVFDISFLSINSFVIVFLNHQDAVLQPEILVYFYNIRLVIKRPDVESLIRTWSPLANHCPWYRKRSPAAYISLSVSSRNVLLSPSRNGPVIVFILGDEDEDKAATAMIIQYIASIRSSSISALCNESNVKGLILVVEESISFDNSSLWTFLK</sequence>
<organism evidence="1 2">
    <name type="scientific">Funneliformis caledonium</name>
    <dbReference type="NCBI Taxonomy" id="1117310"/>
    <lineage>
        <taxon>Eukaryota</taxon>
        <taxon>Fungi</taxon>
        <taxon>Fungi incertae sedis</taxon>
        <taxon>Mucoromycota</taxon>
        <taxon>Glomeromycotina</taxon>
        <taxon>Glomeromycetes</taxon>
        <taxon>Glomerales</taxon>
        <taxon>Glomeraceae</taxon>
        <taxon>Funneliformis</taxon>
    </lineage>
</organism>
<proteinExistence type="predicted"/>
<gene>
    <name evidence="1" type="ORF">FCALED_LOCUS4066</name>
</gene>
<evidence type="ECO:0000313" key="2">
    <source>
        <dbReference type="Proteomes" id="UP000789570"/>
    </source>
</evidence>